<accession>A0AAP0KF08</accession>
<comment type="caution">
    <text evidence="3">The sequence shown here is derived from an EMBL/GenBank/DDBJ whole genome shotgun (WGS) entry which is preliminary data.</text>
</comment>
<dbReference type="Proteomes" id="UP001420932">
    <property type="component" value="Unassembled WGS sequence"/>
</dbReference>
<evidence type="ECO:0000313" key="4">
    <source>
        <dbReference type="Proteomes" id="UP001420932"/>
    </source>
</evidence>
<sequence>MDPRRVLKVLALSPNALLVIALRYLSTPLSSSETDAENILCVDFGRDSGVGVVGVTGLLSRDQGDLLARVYKEGTGRSSVERDHGGRKKEGTGVRSSREGGEECTDAAEKEERRL</sequence>
<proteinExistence type="predicted"/>
<protein>
    <submittedName>
        <fullName evidence="3">Uncharacterized protein</fullName>
    </submittedName>
</protein>
<keyword evidence="2" id="KW-0732">Signal</keyword>
<gene>
    <name evidence="3" type="ORF">Syun_009641</name>
</gene>
<feature type="region of interest" description="Disordered" evidence="1">
    <location>
        <begin position="73"/>
        <end position="115"/>
    </location>
</feature>
<dbReference type="AlphaFoldDB" id="A0AAP0KF08"/>
<evidence type="ECO:0000256" key="2">
    <source>
        <dbReference type="SAM" id="SignalP"/>
    </source>
</evidence>
<reference evidence="3 4" key="1">
    <citation type="submission" date="2024-01" db="EMBL/GenBank/DDBJ databases">
        <title>Genome assemblies of Stephania.</title>
        <authorList>
            <person name="Yang L."/>
        </authorList>
    </citation>
    <scope>NUCLEOTIDE SEQUENCE [LARGE SCALE GENOMIC DNA]</scope>
    <source>
        <strain evidence="3">YNDBR</strain>
        <tissue evidence="3">Leaf</tissue>
    </source>
</reference>
<name>A0AAP0KF08_9MAGN</name>
<feature type="chain" id="PRO_5042971427" evidence="2">
    <location>
        <begin position="22"/>
        <end position="115"/>
    </location>
</feature>
<organism evidence="3 4">
    <name type="scientific">Stephania yunnanensis</name>
    <dbReference type="NCBI Taxonomy" id="152371"/>
    <lineage>
        <taxon>Eukaryota</taxon>
        <taxon>Viridiplantae</taxon>
        <taxon>Streptophyta</taxon>
        <taxon>Embryophyta</taxon>
        <taxon>Tracheophyta</taxon>
        <taxon>Spermatophyta</taxon>
        <taxon>Magnoliopsida</taxon>
        <taxon>Ranunculales</taxon>
        <taxon>Menispermaceae</taxon>
        <taxon>Menispermoideae</taxon>
        <taxon>Cissampelideae</taxon>
        <taxon>Stephania</taxon>
    </lineage>
</organism>
<evidence type="ECO:0000313" key="3">
    <source>
        <dbReference type="EMBL" id="KAK9151332.1"/>
    </source>
</evidence>
<feature type="signal peptide" evidence="2">
    <location>
        <begin position="1"/>
        <end position="21"/>
    </location>
</feature>
<evidence type="ECO:0000256" key="1">
    <source>
        <dbReference type="SAM" id="MobiDB-lite"/>
    </source>
</evidence>
<keyword evidence="4" id="KW-1185">Reference proteome</keyword>
<dbReference type="EMBL" id="JBBNAF010000004">
    <property type="protein sequence ID" value="KAK9151332.1"/>
    <property type="molecule type" value="Genomic_DNA"/>
</dbReference>